<feature type="region of interest" description="Disordered" evidence="1">
    <location>
        <begin position="116"/>
        <end position="138"/>
    </location>
</feature>
<comment type="caution">
    <text evidence="2">The sequence shown here is derived from an EMBL/GenBank/DDBJ whole genome shotgun (WGS) entry which is preliminary data.</text>
</comment>
<dbReference type="EMBL" id="WNWM01000002">
    <property type="protein sequence ID" value="MUI15947.1"/>
    <property type="molecule type" value="Genomic_DNA"/>
</dbReference>
<evidence type="ECO:0000256" key="1">
    <source>
        <dbReference type="SAM" id="MobiDB-lite"/>
    </source>
</evidence>
<dbReference type="Proteomes" id="UP000431684">
    <property type="component" value="Unassembled WGS sequence"/>
</dbReference>
<accession>A0A6I3XHI2</accession>
<proteinExistence type="predicted"/>
<dbReference type="OrthoDB" id="9830135at2"/>
<dbReference type="RefSeq" id="WP_155711572.1">
    <property type="nucleotide sequence ID" value="NZ_BMWU01000015.1"/>
</dbReference>
<keyword evidence="3" id="KW-1185">Reference proteome</keyword>
<evidence type="ECO:0000313" key="2">
    <source>
        <dbReference type="EMBL" id="MUI15947.1"/>
    </source>
</evidence>
<reference evidence="2 3" key="1">
    <citation type="submission" date="2019-11" db="EMBL/GenBank/DDBJ databases">
        <title>Draft Genome Sequences of Six Type Strains of the Genus Massilia.</title>
        <authorList>
            <person name="Miess H."/>
            <person name="Frediansyah A."/>
            <person name="Goeker M."/>
            <person name="Gross H."/>
        </authorList>
    </citation>
    <scope>NUCLEOTIDE SEQUENCE [LARGE SCALE GENOMIC DNA]</scope>
    <source>
        <strain evidence="2 3">DSM 17513</strain>
    </source>
</reference>
<dbReference type="PROSITE" id="PS51257">
    <property type="entry name" value="PROKAR_LIPOPROTEIN"/>
    <property type="match status" value="1"/>
</dbReference>
<evidence type="ECO:0000313" key="3">
    <source>
        <dbReference type="Proteomes" id="UP000431684"/>
    </source>
</evidence>
<feature type="compositionally biased region" description="Polar residues" evidence="1">
    <location>
        <begin position="122"/>
        <end position="132"/>
    </location>
</feature>
<sequence>MKLIPSMLCSAIALSGCQVVPNPSDTTTASMRFRIHYATPGLNTPKIEVETPKAKPGQIGAISIYANRCVYVNEPFGIVANVSDSDGVRSVRIGPSAFPFDAVRARNAAGDTIAIPAPAEPTQESSTGTIPNPGSKPDSPIVSVEYSTTKAFTDVTLLTVYEFRGSATKAQMRATATNWGASTGVAEVYGFSVEKAQPSHPARQAGMACSVP</sequence>
<name>A0A6I3XHI2_9BURK</name>
<protein>
    <submittedName>
        <fullName evidence="2">Uncharacterized protein</fullName>
    </submittedName>
</protein>
<organism evidence="2 3">
    <name type="scientific">Pseudoduganella dura</name>
    <dbReference type="NCBI Taxonomy" id="321982"/>
    <lineage>
        <taxon>Bacteria</taxon>
        <taxon>Pseudomonadati</taxon>
        <taxon>Pseudomonadota</taxon>
        <taxon>Betaproteobacteria</taxon>
        <taxon>Burkholderiales</taxon>
        <taxon>Oxalobacteraceae</taxon>
        <taxon>Telluria group</taxon>
        <taxon>Pseudoduganella</taxon>
    </lineage>
</organism>
<gene>
    <name evidence="2" type="ORF">GJV26_26315</name>
</gene>
<dbReference type="AlphaFoldDB" id="A0A6I3XHI2"/>